<name>A0A2Z7BPJ0_9LAMI</name>
<reference evidence="2 3" key="1">
    <citation type="journal article" date="2015" name="Proc. Natl. Acad. Sci. U.S.A.">
        <title>The resurrection genome of Boea hygrometrica: A blueprint for survival of dehydration.</title>
        <authorList>
            <person name="Xiao L."/>
            <person name="Yang G."/>
            <person name="Zhang L."/>
            <person name="Yang X."/>
            <person name="Zhao S."/>
            <person name="Ji Z."/>
            <person name="Zhou Q."/>
            <person name="Hu M."/>
            <person name="Wang Y."/>
            <person name="Chen M."/>
            <person name="Xu Y."/>
            <person name="Jin H."/>
            <person name="Xiao X."/>
            <person name="Hu G."/>
            <person name="Bao F."/>
            <person name="Hu Y."/>
            <person name="Wan P."/>
            <person name="Li L."/>
            <person name="Deng X."/>
            <person name="Kuang T."/>
            <person name="Xiang C."/>
            <person name="Zhu J.K."/>
            <person name="Oliver M.J."/>
            <person name="He Y."/>
        </authorList>
    </citation>
    <scope>NUCLEOTIDE SEQUENCE [LARGE SCALE GENOMIC DNA]</scope>
    <source>
        <strain evidence="3">cv. XS01</strain>
    </source>
</reference>
<evidence type="ECO:0000313" key="2">
    <source>
        <dbReference type="EMBL" id="KZV36542.1"/>
    </source>
</evidence>
<gene>
    <name evidence="2" type="ORF">F511_21891</name>
</gene>
<dbReference type="Proteomes" id="UP000250235">
    <property type="component" value="Unassembled WGS sequence"/>
</dbReference>
<evidence type="ECO:0000313" key="3">
    <source>
        <dbReference type="Proteomes" id="UP000250235"/>
    </source>
</evidence>
<dbReference type="EMBL" id="KV003622">
    <property type="protein sequence ID" value="KZV36542.1"/>
    <property type="molecule type" value="Genomic_DNA"/>
</dbReference>
<keyword evidence="3" id="KW-1185">Reference proteome</keyword>
<sequence>MASSFYSNSQHVDFDSVLVMDDQGMVSMFKALMASGLAGFLGCPAVIYEDALVDFFENASVREGVIISTVAGQLVEISEEWSIVSLSGEPVSLSGRKNQMKFEFLLLCDIMAKAISVKAGSFNAITVEKFSLITAVFCGIRMNWARFLFRIFKKMVTPGSKQAKGFAIQISLMLENIPNLELGASSEFPASKILTAKTVHRFVSINDRDGAEEATGATKQRAASTKRPAADVGTAVTKKKRKLKKKSVTSLSALEIVVAAQEAIPIQSVPVSPAIEPMVEDQQAEFSKEQPADELPTDKSGASTEERHWFDLSYEELIAKWAAERPVTSPADTDEEIKVERPVFNSVAAFGSAVEIDKAPVDDPDTVINQVVQQMDSISADQCDTSIVEGAESFDVGTAGGAQQVKFSEEEPVEKSVDAFISVDETMSLDDILYSIPGEVSLPSTGLEVTKISFGKEIKIPGVTEFTWHLAGLPKIPADHKGKEPLIEKNPIKGNPVMEQVKLILADIDCIV</sequence>
<feature type="region of interest" description="Disordered" evidence="1">
    <location>
        <begin position="280"/>
        <end position="306"/>
    </location>
</feature>
<proteinExistence type="predicted"/>
<protein>
    <submittedName>
        <fullName evidence="2">Dystroglycan-like</fullName>
    </submittedName>
</protein>
<dbReference type="AlphaFoldDB" id="A0A2Z7BPJ0"/>
<accession>A0A2Z7BPJ0</accession>
<organism evidence="2 3">
    <name type="scientific">Dorcoceras hygrometricum</name>
    <dbReference type="NCBI Taxonomy" id="472368"/>
    <lineage>
        <taxon>Eukaryota</taxon>
        <taxon>Viridiplantae</taxon>
        <taxon>Streptophyta</taxon>
        <taxon>Embryophyta</taxon>
        <taxon>Tracheophyta</taxon>
        <taxon>Spermatophyta</taxon>
        <taxon>Magnoliopsida</taxon>
        <taxon>eudicotyledons</taxon>
        <taxon>Gunneridae</taxon>
        <taxon>Pentapetalae</taxon>
        <taxon>asterids</taxon>
        <taxon>lamiids</taxon>
        <taxon>Lamiales</taxon>
        <taxon>Gesneriaceae</taxon>
        <taxon>Didymocarpoideae</taxon>
        <taxon>Trichosporeae</taxon>
        <taxon>Loxocarpinae</taxon>
        <taxon>Dorcoceras</taxon>
    </lineage>
</organism>
<evidence type="ECO:0000256" key="1">
    <source>
        <dbReference type="SAM" id="MobiDB-lite"/>
    </source>
</evidence>
<feature type="region of interest" description="Disordered" evidence="1">
    <location>
        <begin position="210"/>
        <end position="236"/>
    </location>
</feature>